<dbReference type="VEuPathDB" id="FungiDB:SPSK_01821"/>
<proteinExistence type="predicted"/>
<dbReference type="OrthoDB" id="5273928at2759"/>
<accession>A0A0F2ME80</accession>
<reference evidence="2 3" key="1">
    <citation type="journal article" date="2014" name="BMC Genomics">
        <title>Comparative genomics of the major fungal agents of human and animal Sporotrichosis: Sporothrix schenckii and Sporothrix brasiliensis.</title>
        <authorList>
            <person name="Teixeira M.M."/>
            <person name="de Almeida L.G."/>
            <person name="Kubitschek-Barreira P."/>
            <person name="Alves F.L."/>
            <person name="Kioshima E.S."/>
            <person name="Abadio A.K."/>
            <person name="Fernandes L."/>
            <person name="Derengowski L.S."/>
            <person name="Ferreira K.S."/>
            <person name="Souza R.C."/>
            <person name="Ruiz J.C."/>
            <person name="de Andrade N.C."/>
            <person name="Paes H.C."/>
            <person name="Nicola A.M."/>
            <person name="Albuquerque P."/>
            <person name="Gerber A.L."/>
            <person name="Martins V.P."/>
            <person name="Peconick L.D."/>
            <person name="Neto A.V."/>
            <person name="Chaucanez C.B."/>
            <person name="Silva P.A."/>
            <person name="Cunha O.L."/>
            <person name="de Oliveira F.F."/>
            <person name="dos Santos T.C."/>
            <person name="Barros A.L."/>
            <person name="Soares M.A."/>
            <person name="de Oliveira L.M."/>
            <person name="Marini M.M."/>
            <person name="Villalobos-Duno H."/>
            <person name="Cunha M.M."/>
            <person name="de Hoog S."/>
            <person name="da Silveira J.F."/>
            <person name="Henrissat B."/>
            <person name="Nino-Vega G.A."/>
            <person name="Cisalpino P.S."/>
            <person name="Mora-Montes H.M."/>
            <person name="Almeida S.R."/>
            <person name="Stajich J.E."/>
            <person name="Lopes-Bezerra L.M."/>
            <person name="Vasconcelos A.T."/>
            <person name="Felipe M.S."/>
        </authorList>
    </citation>
    <scope>NUCLEOTIDE SEQUENCE [LARGE SCALE GENOMIC DNA]</scope>
    <source>
        <strain evidence="2 3">1099-18</strain>
    </source>
</reference>
<sequence>MFLPLQSKNTSPSSVEPLSEPRRVHLYCTQYRQPRSSLDVYIIALSAPPYEFIAHLRIVTPDRADFGVPELMKLAKLPNLGVLEIIERAPDRAPWDQLRLNEGMHGQSADAYLDPQQVSDRLVRGWSLTRPDPFPALRVLRLWGCSGYILTPACLQNAVKFPLLALTVVSVQYNNRQATPDTWSDALLTASASGWTGLSLSRQSSQYSIATEVPHKSPDPYILTLNMVEDHTTPVEALHWGSHLYSFVAKTAYDGRQFEDGFLAAAATEPLKDHFALLSLGSDQGSRNDTISRQGDNAFCFIRARDDKPSQADFKTRRKTATDSVLSNGQRRKIQEQLQPPAKKAKGGRSIGSMLDDFLA</sequence>
<name>A0A0F2ME80_SPOSC</name>
<evidence type="ECO:0000313" key="3">
    <source>
        <dbReference type="Proteomes" id="UP000033710"/>
    </source>
</evidence>
<evidence type="ECO:0000313" key="2">
    <source>
        <dbReference type="EMBL" id="KJR87414.1"/>
    </source>
</evidence>
<dbReference type="RefSeq" id="XP_016590090.1">
    <property type="nucleotide sequence ID" value="XM_016728721.1"/>
</dbReference>
<dbReference type="GeneID" id="27663998"/>
<reference evidence="2 3" key="2">
    <citation type="journal article" date="2015" name="Eukaryot. Cell">
        <title>Asexual propagation of a virulent clone complex in a human and feline outbreak of sporotrichosis.</title>
        <authorList>
            <person name="Teixeira Mde M."/>
            <person name="Rodrigues A.M."/>
            <person name="Tsui C.K."/>
            <person name="de Almeida L.G."/>
            <person name="Van Diepeningen A.D."/>
            <person name="van den Ende B.G."/>
            <person name="Fernandes G.F."/>
            <person name="Kano R."/>
            <person name="Hamelin R.C."/>
            <person name="Lopes-Bezerra L.M."/>
            <person name="Vasconcelos A.T."/>
            <person name="de Hoog S."/>
            <person name="de Camargo Z.P."/>
            <person name="Felipe M.S."/>
        </authorList>
    </citation>
    <scope>NUCLEOTIDE SEQUENCE [LARGE SCALE GENOMIC DNA]</scope>
    <source>
        <strain evidence="2 3">1099-18</strain>
    </source>
</reference>
<feature type="region of interest" description="Disordered" evidence="1">
    <location>
        <begin position="311"/>
        <end position="352"/>
    </location>
</feature>
<gene>
    <name evidence="2" type="ORF">SPSK_01821</name>
</gene>
<evidence type="ECO:0000256" key="1">
    <source>
        <dbReference type="SAM" id="MobiDB-lite"/>
    </source>
</evidence>
<comment type="caution">
    <text evidence="2">The sequence shown here is derived from an EMBL/GenBank/DDBJ whole genome shotgun (WGS) entry which is preliminary data.</text>
</comment>
<dbReference type="Proteomes" id="UP000033710">
    <property type="component" value="Unassembled WGS sequence"/>
</dbReference>
<protein>
    <submittedName>
        <fullName evidence="2">Uncharacterized protein</fullName>
    </submittedName>
</protein>
<dbReference type="EMBL" id="AXCR01000005">
    <property type="protein sequence ID" value="KJR87414.1"/>
    <property type="molecule type" value="Genomic_DNA"/>
</dbReference>
<organism evidence="2 3">
    <name type="scientific">Sporothrix schenckii 1099-18</name>
    <dbReference type="NCBI Taxonomy" id="1397361"/>
    <lineage>
        <taxon>Eukaryota</taxon>
        <taxon>Fungi</taxon>
        <taxon>Dikarya</taxon>
        <taxon>Ascomycota</taxon>
        <taxon>Pezizomycotina</taxon>
        <taxon>Sordariomycetes</taxon>
        <taxon>Sordariomycetidae</taxon>
        <taxon>Ophiostomatales</taxon>
        <taxon>Ophiostomataceae</taxon>
        <taxon>Sporothrix</taxon>
    </lineage>
</organism>
<dbReference type="KEGG" id="ssck:SPSK_01821"/>
<dbReference type="AlphaFoldDB" id="A0A0F2ME80"/>